<evidence type="ECO:0000313" key="3">
    <source>
        <dbReference type="EMBL" id="QBI19557.1"/>
    </source>
</evidence>
<dbReference type="OrthoDB" id="574459at2"/>
<reference evidence="3 4" key="1">
    <citation type="submission" date="2019-01" db="EMBL/GenBank/DDBJ databases">
        <title>Egibacter rhizosphaerae EGI 80759T.</title>
        <authorList>
            <person name="Chen D.-D."/>
            <person name="Tian Y."/>
            <person name="Jiao J.-Y."/>
            <person name="Zhang X.-T."/>
            <person name="Zhang Y.-G."/>
            <person name="Zhang Y."/>
            <person name="Xiao M."/>
            <person name="Shu W.-S."/>
            <person name="Li W.-J."/>
        </authorList>
    </citation>
    <scope>NUCLEOTIDE SEQUENCE [LARGE SCALE GENOMIC DNA]</scope>
    <source>
        <strain evidence="3 4">EGI 80759</strain>
    </source>
</reference>
<dbReference type="PROSITE" id="PS51257">
    <property type="entry name" value="PROKAR_LIPOPROTEIN"/>
    <property type="match status" value="1"/>
</dbReference>
<evidence type="ECO:0000313" key="4">
    <source>
        <dbReference type="Proteomes" id="UP000291469"/>
    </source>
</evidence>
<feature type="domain" description="EfeO-type cupredoxin-like" evidence="2">
    <location>
        <begin position="31"/>
        <end position="120"/>
    </location>
</feature>
<sequence length="122" mass="13220">MRRSRFAIRLLGPVAAVALLTACDEGDTDTAEEPDAGNDTVAATVTMSDVAFSPETVEIAPGETVEFVNEEQMVHDVAFDDGEASEDLEEGDSYTRTFDEEGEFAYECTYHPGMEGTVIVED</sequence>
<dbReference type="SUPFAM" id="SSF49503">
    <property type="entry name" value="Cupredoxins"/>
    <property type="match status" value="1"/>
</dbReference>
<dbReference type="PANTHER" id="PTHR36507">
    <property type="entry name" value="BLL1555 PROTEIN"/>
    <property type="match status" value="1"/>
</dbReference>
<dbReference type="Pfam" id="PF13473">
    <property type="entry name" value="Cupredoxin_1"/>
    <property type="match status" value="1"/>
</dbReference>
<dbReference type="InterPro" id="IPR028096">
    <property type="entry name" value="EfeO_Cupredoxin"/>
</dbReference>
<protein>
    <recommendedName>
        <fullName evidence="2">EfeO-type cupredoxin-like domain-containing protein</fullName>
    </recommendedName>
</protein>
<evidence type="ECO:0000259" key="2">
    <source>
        <dbReference type="Pfam" id="PF13473"/>
    </source>
</evidence>
<dbReference type="InterPro" id="IPR052721">
    <property type="entry name" value="ET_Amicyanin"/>
</dbReference>
<dbReference type="EMBL" id="CP036402">
    <property type="protein sequence ID" value="QBI19557.1"/>
    <property type="molecule type" value="Genomic_DNA"/>
</dbReference>
<evidence type="ECO:0000256" key="1">
    <source>
        <dbReference type="SAM" id="SignalP"/>
    </source>
</evidence>
<organism evidence="3 4">
    <name type="scientific">Egibacter rhizosphaerae</name>
    <dbReference type="NCBI Taxonomy" id="1670831"/>
    <lineage>
        <taxon>Bacteria</taxon>
        <taxon>Bacillati</taxon>
        <taxon>Actinomycetota</taxon>
        <taxon>Nitriliruptoria</taxon>
        <taxon>Egibacterales</taxon>
        <taxon>Egibacteraceae</taxon>
        <taxon>Egibacter</taxon>
    </lineage>
</organism>
<feature type="chain" id="PRO_5039379083" description="EfeO-type cupredoxin-like domain-containing protein" evidence="1">
    <location>
        <begin position="23"/>
        <end position="122"/>
    </location>
</feature>
<dbReference type="Gene3D" id="2.60.40.420">
    <property type="entry name" value="Cupredoxins - blue copper proteins"/>
    <property type="match status" value="1"/>
</dbReference>
<dbReference type="InterPro" id="IPR008972">
    <property type="entry name" value="Cupredoxin"/>
</dbReference>
<accession>A0A411YEP0</accession>
<dbReference type="Proteomes" id="UP000291469">
    <property type="component" value="Chromosome"/>
</dbReference>
<dbReference type="KEGG" id="erz:ER308_08340"/>
<feature type="signal peptide" evidence="1">
    <location>
        <begin position="1"/>
        <end position="22"/>
    </location>
</feature>
<dbReference type="PANTHER" id="PTHR36507:SF1">
    <property type="entry name" value="BLL1555 PROTEIN"/>
    <property type="match status" value="1"/>
</dbReference>
<keyword evidence="1" id="KW-0732">Signal</keyword>
<gene>
    <name evidence="3" type="ORF">ER308_08340</name>
</gene>
<proteinExistence type="predicted"/>
<name>A0A411YEP0_9ACTN</name>
<dbReference type="AlphaFoldDB" id="A0A411YEP0"/>
<keyword evidence="4" id="KW-1185">Reference proteome</keyword>